<organism evidence="2 3">
    <name type="scientific">Caerostris darwini</name>
    <dbReference type="NCBI Taxonomy" id="1538125"/>
    <lineage>
        <taxon>Eukaryota</taxon>
        <taxon>Metazoa</taxon>
        <taxon>Ecdysozoa</taxon>
        <taxon>Arthropoda</taxon>
        <taxon>Chelicerata</taxon>
        <taxon>Arachnida</taxon>
        <taxon>Araneae</taxon>
        <taxon>Araneomorphae</taxon>
        <taxon>Entelegynae</taxon>
        <taxon>Araneoidea</taxon>
        <taxon>Araneidae</taxon>
        <taxon>Caerostris</taxon>
    </lineage>
</organism>
<evidence type="ECO:0000313" key="3">
    <source>
        <dbReference type="Proteomes" id="UP001054837"/>
    </source>
</evidence>
<dbReference type="EMBL" id="BPLQ01011572">
    <property type="protein sequence ID" value="GIY58950.1"/>
    <property type="molecule type" value="Genomic_DNA"/>
</dbReference>
<accession>A0AAV4UNG0</accession>
<keyword evidence="3" id="KW-1185">Reference proteome</keyword>
<feature type="transmembrane region" description="Helical" evidence="1">
    <location>
        <begin position="142"/>
        <end position="163"/>
    </location>
</feature>
<dbReference type="AlphaFoldDB" id="A0AAV4UNG0"/>
<comment type="caution">
    <text evidence="2">The sequence shown here is derived from an EMBL/GenBank/DDBJ whole genome shotgun (WGS) entry which is preliminary data.</text>
</comment>
<feature type="transmembrane region" description="Helical" evidence="1">
    <location>
        <begin position="119"/>
        <end position="136"/>
    </location>
</feature>
<dbReference type="Proteomes" id="UP001054837">
    <property type="component" value="Unassembled WGS sequence"/>
</dbReference>
<sequence length="270" mass="31205">MSSAEEDPEMVSVEDDPEMVSVEDDPEMISIEEDPEMSDVVEFGRKLFMHCLNSFGIVKNPYVESSLFTKEIGDIVVSLQAYMREVMKPLLCRDSQIITDIIDPTKGFKALLNFLNQKFYYLTFNIFEFTFIYLAMISELIVFLYAMGIPVPFYWFPQLWCYVYNERIRQELLENGGWTMLAKVAEQRCKDCKLHGEIAKGSKDVHHAFEDINLGMEVEREFESFDKYNALEIVGLKRGIMSRDDSLKVALDQMLVPEVSSNLLTELLSN</sequence>
<protein>
    <submittedName>
        <fullName evidence="2">Uncharacterized protein</fullName>
    </submittedName>
</protein>
<keyword evidence="1" id="KW-1133">Transmembrane helix</keyword>
<name>A0AAV4UNG0_9ARAC</name>
<evidence type="ECO:0000313" key="2">
    <source>
        <dbReference type="EMBL" id="GIY58950.1"/>
    </source>
</evidence>
<keyword evidence="1" id="KW-0472">Membrane</keyword>
<gene>
    <name evidence="2" type="primary">AVEN_56007_1</name>
    <name evidence="2" type="ORF">CDAR_381441</name>
</gene>
<keyword evidence="1" id="KW-0812">Transmembrane</keyword>
<reference evidence="2 3" key="1">
    <citation type="submission" date="2021-06" db="EMBL/GenBank/DDBJ databases">
        <title>Caerostris darwini draft genome.</title>
        <authorList>
            <person name="Kono N."/>
            <person name="Arakawa K."/>
        </authorList>
    </citation>
    <scope>NUCLEOTIDE SEQUENCE [LARGE SCALE GENOMIC DNA]</scope>
</reference>
<evidence type="ECO:0000256" key="1">
    <source>
        <dbReference type="SAM" id="Phobius"/>
    </source>
</evidence>
<proteinExistence type="predicted"/>